<dbReference type="EMBL" id="JAHEAC010000070">
    <property type="protein sequence ID" value="MBX8644523.1"/>
    <property type="molecule type" value="Genomic_DNA"/>
</dbReference>
<dbReference type="SUPFAM" id="SSF56235">
    <property type="entry name" value="N-terminal nucleophile aminohydrolases (Ntn hydrolases)"/>
    <property type="match status" value="1"/>
</dbReference>
<evidence type="ECO:0000313" key="4">
    <source>
        <dbReference type="Proteomes" id="UP000750197"/>
    </source>
</evidence>
<dbReference type="EMBL" id="JAGVSJ010000026">
    <property type="protein sequence ID" value="MBX8632428.1"/>
    <property type="molecule type" value="Genomic_DNA"/>
</dbReference>
<dbReference type="InterPro" id="IPR014927">
    <property type="entry name" value="PG-bd_2"/>
</dbReference>
<name>A0A8J7YPH7_9ARCH</name>
<evidence type="ECO:0000313" key="3">
    <source>
        <dbReference type="EMBL" id="MBX8644523.1"/>
    </source>
</evidence>
<organism evidence="3 4">
    <name type="scientific">Candidatus Sysuiplasma superficiale</name>
    <dbReference type="NCBI Taxonomy" id="2823368"/>
    <lineage>
        <taxon>Archaea</taxon>
        <taxon>Methanobacteriati</taxon>
        <taxon>Thermoplasmatota</taxon>
        <taxon>Thermoplasmata</taxon>
        <taxon>Candidatus Sysuiplasmatales</taxon>
        <taxon>Candidatus Sysuiplasmataceae</taxon>
        <taxon>Candidatus Sysuiplasma</taxon>
    </lineage>
</organism>
<dbReference type="Proteomes" id="UP000716004">
    <property type="component" value="Unassembled WGS sequence"/>
</dbReference>
<protein>
    <submittedName>
        <fullName evidence="3">DUF1028 domain-containing protein</fullName>
    </submittedName>
</protein>
<dbReference type="Pfam" id="PF06267">
    <property type="entry name" value="DUF1028"/>
    <property type="match status" value="1"/>
</dbReference>
<dbReference type="Proteomes" id="UP000750197">
    <property type="component" value="Unassembled WGS sequence"/>
</dbReference>
<dbReference type="Pfam" id="PF08823">
    <property type="entry name" value="PG_binding_2"/>
    <property type="match status" value="1"/>
</dbReference>
<accession>A0A8J7YPH7</accession>
<gene>
    <name evidence="2" type="ORF">J9259_07950</name>
    <name evidence="3" type="ORF">KIY12_07375</name>
</gene>
<dbReference type="InterPro" id="IPR010430">
    <property type="entry name" value="DUF1028"/>
</dbReference>
<dbReference type="Gene3D" id="3.60.20.10">
    <property type="entry name" value="Glutamine Phosphoribosylpyrophosphate, subunit 1, domain 1"/>
    <property type="match status" value="1"/>
</dbReference>
<dbReference type="PANTHER" id="PTHR39328:SF1">
    <property type="entry name" value="BLL2871 PROTEIN"/>
    <property type="match status" value="1"/>
</dbReference>
<reference evidence="3" key="1">
    <citation type="submission" date="2021-05" db="EMBL/GenBank/DDBJ databases">
        <title>Genomic insights into ecological role and evolution of a novel Thermoplasmata order Candidatus Sysuiplasmatales.</title>
        <authorList>
            <person name="Yuan Y."/>
        </authorList>
    </citation>
    <scope>NUCLEOTIDE SEQUENCE</scope>
    <source>
        <strain evidence="3">TUT19-bin139</strain>
        <strain evidence="2">YP2-bin.285</strain>
    </source>
</reference>
<proteinExistence type="predicted"/>
<comment type="caution">
    <text evidence="3">The sequence shown here is derived from an EMBL/GenBank/DDBJ whole genome shotgun (WGS) entry which is preliminary data.</text>
</comment>
<evidence type="ECO:0000313" key="2">
    <source>
        <dbReference type="EMBL" id="MBX8632428.1"/>
    </source>
</evidence>
<dbReference type="InterPro" id="IPR029055">
    <property type="entry name" value="Ntn_hydrolases_N"/>
</dbReference>
<sequence>MNIHPKPSTYSIVAFDRETKAFGVAVQSKFISVGSVVPWAAWDAGAIATQAYANTSYGPVGLEMLRKGRSAREVASALTSGDRGREERQLGIVDRKGESATYTGKRCLDWAGGIAGDGYAAQGNILVSGKTVEAMASSFENSNSDLPERLIGALNAAQRAGGDRRGMQSSALLVVKKGGGYAGFNDRYVDIRVDDSREPIRELERIFRLYDLIMLSRERPDELVRITPGVRADIQHHLSRLGYYSGPADGTTSMKFRRAMAEYISRNNFENKASGRGRISRKVLEYMAKDKNRRK</sequence>
<dbReference type="PANTHER" id="PTHR39328">
    <property type="entry name" value="BLL2871 PROTEIN"/>
    <property type="match status" value="1"/>
</dbReference>
<feature type="domain" description="Putative peptidoglycan binding" evidence="1">
    <location>
        <begin position="217"/>
        <end position="287"/>
    </location>
</feature>
<dbReference type="AlphaFoldDB" id="A0A8J7YPH7"/>
<evidence type="ECO:0000259" key="1">
    <source>
        <dbReference type="Pfam" id="PF08823"/>
    </source>
</evidence>